<keyword evidence="7" id="KW-1185">Reference proteome</keyword>
<dbReference type="InterPro" id="IPR050780">
    <property type="entry name" value="Mucin_vWF_Thrombospondin_sf"/>
</dbReference>
<keyword evidence="2" id="KW-0964">Secreted</keyword>
<comment type="subcellular location">
    <subcellularLocation>
        <location evidence="1">Secreted</location>
    </subcellularLocation>
</comment>
<proteinExistence type="predicted"/>
<dbReference type="PANTHER" id="PTHR11339">
    <property type="entry name" value="EXTRACELLULAR MATRIX GLYCOPROTEIN RELATED"/>
    <property type="match status" value="1"/>
</dbReference>
<accession>A0A444U2W2</accession>
<keyword evidence="4" id="KW-1015">Disulfide bond</keyword>
<evidence type="ECO:0000256" key="4">
    <source>
        <dbReference type="ARBA" id="ARBA00023157"/>
    </source>
</evidence>
<dbReference type="FunFam" id="2.10.25.10:FF:000153">
    <property type="entry name" value="MUC5B isoform 1"/>
    <property type="match status" value="1"/>
</dbReference>
<organism evidence="6 7">
    <name type="scientific">Acipenser ruthenus</name>
    <name type="common">Sterlet sturgeon</name>
    <dbReference type="NCBI Taxonomy" id="7906"/>
    <lineage>
        <taxon>Eukaryota</taxon>
        <taxon>Metazoa</taxon>
        <taxon>Chordata</taxon>
        <taxon>Craniata</taxon>
        <taxon>Vertebrata</taxon>
        <taxon>Euteleostomi</taxon>
        <taxon>Actinopterygii</taxon>
        <taxon>Chondrostei</taxon>
        <taxon>Acipenseriformes</taxon>
        <taxon>Acipenseridae</taxon>
        <taxon>Acipenser</taxon>
    </lineage>
</organism>
<gene>
    <name evidence="6" type="ORF">EOD39_0461</name>
</gene>
<dbReference type="Pfam" id="PF01826">
    <property type="entry name" value="TIL"/>
    <property type="match status" value="1"/>
</dbReference>
<dbReference type="GO" id="GO:0005615">
    <property type="term" value="C:extracellular space"/>
    <property type="evidence" value="ECO:0007669"/>
    <property type="project" value="TreeGrafter"/>
</dbReference>
<dbReference type="AlphaFoldDB" id="A0A444U2W2"/>
<dbReference type="InterPro" id="IPR002919">
    <property type="entry name" value="TIL_dom"/>
</dbReference>
<dbReference type="SMART" id="SM00832">
    <property type="entry name" value="C8"/>
    <property type="match status" value="1"/>
</dbReference>
<dbReference type="GO" id="GO:0031012">
    <property type="term" value="C:extracellular matrix"/>
    <property type="evidence" value="ECO:0007669"/>
    <property type="project" value="TreeGrafter"/>
</dbReference>
<evidence type="ECO:0000313" key="6">
    <source>
        <dbReference type="EMBL" id="RXM29543.1"/>
    </source>
</evidence>
<dbReference type="InterPro" id="IPR014853">
    <property type="entry name" value="VWF/SSPO/ZAN-like_Cys-rich_dom"/>
</dbReference>
<evidence type="ECO:0000313" key="7">
    <source>
        <dbReference type="Proteomes" id="UP000289886"/>
    </source>
</evidence>
<evidence type="ECO:0000259" key="5">
    <source>
        <dbReference type="SMART" id="SM00832"/>
    </source>
</evidence>
<dbReference type="Gene3D" id="2.10.25.10">
    <property type="entry name" value="Laminin"/>
    <property type="match status" value="1"/>
</dbReference>
<dbReference type="PANTHER" id="PTHR11339:SF371">
    <property type="entry name" value="MUCIN-2"/>
    <property type="match status" value="1"/>
</dbReference>
<protein>
    <submittedName>
        <fullName evidence="6">Mucin-2</fullName>
    </submittedName>
</protein>
<evidence type="ECO:0000256" key="2">
    <source>
        <dbReference type="ARBA" id="ARBA00022525"/>
    </source>
</evidence>
<sequence length="116" mass="12896">MLTARSWSDCSRRLNLESYIHTCMLDMCSCTAPKKEDCICSTLSEFSRQCSHAGGKPDDWRTDTLCPKSCPFNMIYKESGSPCVDTCSNRDTSTLCEEHLMDGCFCPEGELIGAAE</sequence>
<evidence type="ECO:0000256" key="1">
    <source>
        <dbReference type="ARBA" id="ARBA00004613"/>
    </source>
</evidence>
<feature type="domain" description="VWF/SSPO/Zonadhesin-like cysteine-rich" evidence="5">
    <location>
        <begin position="1"/>
        <end position="67"/>
    </location>
</feature>
<evidence type="ECO:0000256" key="3">
    <source>
        <dbReference type="ARBA" id="ARBA00022737"/>
    </source>
</evidence>
<name>A0A444U2W2_ACIRT</name>
<reference evidence="6 7" key="1">
    <citation type="submission" date="2019-01" db="EMBL/GenBank/DDBJ databases">
        <title>Draft Genome and Complete Hox-Cluster Characterization of the Sterlet Sturgeon (Acipenser ruthenus).</title>
        <authorList>
            <person name="Wei Q."/>
        </authorList>
    </citation>
    <scope>NUCLEOTIDE SEQUENCE [LARGE SCALE GENOMIC DNA]</scope>
    <source>
        <strain evidence="6">WHYD16114868_AA</strain>
        <tissue evidence="6">Blood</tissue>
    </source>
</reference>
<dbReference type="Proteomes" id="UP000289886">
    <property type="component" value="Unassembled WGS sequence"/>
</dbReference>
<dbReference type="CDD" id="cd19941">
    <property type="entry name" value="TIL"/>
    <property type="match status" value="1"/>
</dbReference>
<dbReference type="Pfam" id="PF08742">
    <property type="entry name" value="C8"/>
    <property type="match status" value="1"/>
</dbReference>
<dbReference type="SUPFAM" id="SSF57567">
    <property type="entry name" value="Serine protease inhibitors"/>
    <property type="match status" value="1"/>
</dbReference>
<dbReference type="EMBL" id="SCEB01215439">
    <property type="protein sequence ID" value="RXM29543.1"/>
    <property type="molecule type" value="Genomic_DNA"/>
</dbReference>
<keyword evidence="3" id="KW-0677">Repeat</keyword>
<comment type="caution">
    <text evidence="6">The sequence shown here is derived from an EMBL/GenBank/DDBJ whole genome shotgun (WGS) entry which is preliminary data.</text>
</comment>
<dbReference type="InterPro" id="IPR036084">
    <property type="entry name" value="Ser_inhib-like_sf"/>
</dbReference>